<dbReference type="Gene3D" id="3.90.1200.10">
    <property type="match status" value="1"/>
</dbReference>
<reference evidence="2" key="1">
    <citation type="submission" date="2020-04" db="EMBL/GenBank/DDBJ databases">
        <authorList>
            <person name="Zhang T."/>
        </authorList>
    </citation>
    <scope>NUCLEOTIDE SEQUENCE</scope>
    <source>
        <strain evidence="2">HKST-UBA11</strain>
    </source>
</reference>
<comment type="caution">
    <text evidence="2">The sequence shown here is derived from an EMBL/GenBank/DDBJ whole genome shotgun (WGS) entry which is preliminary data.</text>
</comment>
<dbReference type="Pfam" id="PF01636">
    <property type="entry name" value="APH"/>
    <property type="match status" value="1"/>
</dbReference>
<organism evidence="2 3">
    <name type="scientific">Candidatus Dojkabacteria bacterium</name>
    <dbReference type="NCBI Taxonomy" id="2099670"/>
    <lineage>
        <taxon>Bacteria</taxon>
        <taxon>Candidatus Dojkabacteria</taxon>
    </lineage>
</organism>
<evidence type="ECO:0000313" key="3">
    <source>
        <dbReference type="Proteomes" id="UP000754563"/>
    </source>
</evidence>
<name>A0A955RK71_9BACT</name>
<dbReference type="EMBL" id="JAGQLH010000022">
    <property type="protein sequence ID" value="MCA9385481.1"/>
    <property type="molecule type" value="Genomic_DNA"/>
</dbReference>
<dbReference type="AlphaFoldDB" id="A0A955RK71"/>
<accession>A0A955RK71</accession>
<dbReference type="InterPro" id="IPR011009">
    <property type="entry name" value="Kinase-like_dom_sf"/>
</dbReference>
<evidence type="ECO:0000313" key="2">
    <source>
        <dbReference type="EMBL" id="MCA9385481.1"/>
    </source>
</evidence>
<dbReference type="InterPro" id="IPR002575">
    <property type="entry name" value="Aminoglycoside_PTrfase"/>
</dbReference>
<protein>
    <submittedName>
        <fullName evidence="2">Phosphotransferase</fullName>
    </submittedName>
</protein>
<dbReference type="Proteomes" id="UP000754563">
    <property type="component" value="Unassembled WGS sequence"/>
</dbReference>
<evidence type="ECO:0000259" key="1">
    <source>
        <dbReference type="Pfam" id="PF01636"/>
    </source>
</evidence>
<proteinExistence type="predicted"/>
<dbReference type="SUPFAM" id="SSF56112">
    <property type="entry name" value="Protein kinase-like (PK-like)"/>
    <property type="match status" value="1"/>
</dbReference>
<sequence length="412" mass="46733">MSDTHQPLIKPMLLNDGQEVPPVIANILRPSTLFEVGTFSELIPSRRGGNSCVIRLSNPTLDQFTGKPDLAYKIILGAQRQVAFEEHAIQRAICAYSYSELGDVIPPSAMPPYYFDNTDKDPPYSLIGMEWIPNDAKDTTPAIKKAENMITTLNKIHSTKPEGELHKILTSDSRLKRIFGASNRGLEQTRAEIKALRNWLPNISTKIPSNFPNLSKDLDHLLSSILPDSDHNDWSYVVHGDLGIHNFLFPTENEAKIIDFGETHLGNRMEDWARLLNHAMTNDYELYISLLSEFNNQWEESDLPLEKFHQLTAFRIIKAVQLAHIFHTKSENESTGDIKLYEVKVNYWLNVADELAMGLRENGNSTEKFTSPLGIEEFLRERLDAGDTKAPDLLDKYTEYMSSFSFPPTPEP</sequence>
<feature type="domain" description="Aminoglycoside phosphotransferase" evidence="1">
    <location>
        <begin position="147"/>
        <end position="282"/>
    </location>
</feature>
<gene>
    <name evidence="2" type="ORF">KC717_02435</name>
</gene>
<reference evidence="2" key="2">
    <citation type="journal article" date="2021" name="Microbiome">
        <title>Successional dynamics and alternative stable states in a saline activated sludge microbial community over 9 years.</title>
        <authorList>
            <person name="Wang Y."/>
            <person name="Ye J."/>
            <person name="Ju F."/>
            <person name="Liu L."/>
            <person name="Boyd J.A."/>
            <person name="Deng Y."/>
            <person name="Parks D.H."/>
            <person name="Jiang X."/>
            <person name="Yin X."/>
            <person name="Woodcroft B.J."/>
            <person name="Tyson G.W."/>
            <person name="Hugenholtz P."/>
            <person name="Polz M.F."/>
            <person name="Zhang T."/>
        </authorList>
    </citation>
    <scope>NUCLEOTIDE SEQUENCE</scope>
    <source>
        <strain evidence="2">HKST-UBA11</strain>
    </source>
</reference>